<dbReference type="InterPro" id="IPR007367">
    <property type="entry name" value="DUF433"/>
</dbReference>
<name>A0A429GHD8_9CREN</name>
<keyword evidence="2" id="KW-1185">Reference proteome</keyword>
<dbReference type="Gene3D" id="1.10.10.10">
    <property type="entry name" value="Winged helix-like DNA-binding domain superfamily/Winged helix DNA-binding domain"/>
    <property type="match status" value="1"/>
</dbReference>
<protein>
    <submittedName>
        <fullName evidence="1">DUF433 domain-containing protein</fullName>
    </submittedName>
</protein>
<comment type="caution">
    <text evidence="1">The sequence shown here is derived from an EMBL/GenBank/DDBJ whole genome shotgun (WGS) entry which is preliminary data.</text>
</comment>
<reference evidence="1 2" key="1">
    <citation type="submission" date="2018-10" db="EMBL/GenBank/DDBJ databases">
        <title>Co-occurring genomic capacity for anaerobic methane metabolism and dissimilatory sulfite reduction discovered in the Korarchaeota.</title>
        <authorList>
            <person name="Mckay L.J."/>
            <person name="Dlakic M."/>
            <person name="Fields M.W."/>
            <person name="Delmont T.O."/>
            <person name="Eren A.M."/>
            <person name="Jay Z.J."/>
            <person name="Klingelsmith K.B."/>
            <person name="Rusch D.B."/>
            <person name="Inskeep W.P."/>
        </authorList>
    </citation>
    <scope>NUCLEOTIDE SEQUENCE [LARGE SCALE GENOMIC DNA]</scope>
    <source>
        <strain evidence="1 2">MDKW</strain>
    </source>
</reference>
<organism evidence="1 2">
    <name type="scientific">Candidatus Methanodesulfokora washburnensis</name>
    <dbReference type="NCBI Taxonomy" id="2478471"/>
    <lineage>
        <taxon>Archaea</taxon>
        <taxon>Thermoproteota</taxon>
        <taxon>Candidatus Korarchaeia</taxon>
        <taxon>Candidatus Korarchaeia incertae sedis</taxon>
        <taxon>Candidatus Methanodesulfokora</taxon>
    </lineage>
</organism>
<evidence type="ECO:0000313" key="2">
    <source>
        <dbReference type="Proteomes" id="UP000277582"/>
    </source>
</evidence>
<evidence type="ECO:0000313" key="1">
    <source>
        <dbReference type="EMBL" id="RSN73303.1"/>
    </source>
</evidence>
<dbReference type="Pfam" id="PF04255">
    <property type="entry name" value="DUF433"/>
    <property type="match status" value="1"/>
</dbReference>
<dbReference type="AlphaFoldDB" id="A0A429GHD8"/>
<dbReference type="SUPFAM" id="SSF46689">
    <property type="entry name" value="Homeodomain-like"/>
    <property type="match status" value="1"/>
</dbReference>
<dbReference type="PANTHER" id="PTHR34849">
    <property type="entry name" value="SSL5025 PROTEIN"/>
    <property type="match status" value="1"/>
</dbReference>
<dbReference type="PANTHER" id="PTHR34849:SF3">
    <property type="entry name" value="SSR2962 PROTEIN"/>
    <property type="match status" value="1"/>
</dbReference>
<gene>
    <name evidence="1" type="ORF">D6D85_10845</name>
</gene>
<dbReference type="EMBL" id="RCOS01000123">
    <property type="protein sequence ID" value="RSN73303.1"/>
    <property type="molecule type" value="Genomic_DNA"/>
</dbReference>
<dbReference type="InterPro" id="IPR009057">
    <property type="entry name" value="Homeodomain-like_sf"/>
</dbReference>
<proteinExistence type="predicted"/>
<sequence length="88" mass="9833">MFDKKCVVMQELLKRIVIDPQVMAGKPVIRGTRITVDLVLELLAAGMSPEEISQDYRISIEDIRAVLLYAARGSHLDFPGLRSSGRSF</sequence>
<dbReference type="Proteomes" id="UP000277582">
    <property type="component" value="Unassembled WGS sequence"/>
</dbReference>
<dbReference type="InterPro" id="IPR036388">
    <property type="entry name" value="WH-like_DNA-bd_sf"/>
</dbReference>
<accession>A0A429GHD8</accession>
<dbReference type="OrthoDB" id="372107at2157"/>